<evidence type="ECO:0000256" key="4">
    <source>
        <dbReference type="ARBA" id="ARBA00012313"/>
    </source>
</evidence>
<comment type="caution">
    <text evidence="14">The sequence shown here is derived from an EMBL/GenBank/DDBJ whole genome shotgun (WGS) entry which is preliminary data.</text>
</comment>
<comment type="function">
    <text evidence="2">Removal of H(2)O(2), oxidation of toxic reductants, biosynthesis and degradation of lignin, suberization, auxin catabolism, response to environmental stresses such as wounding, pathogen attack and oxidative stress. These functions might be dependent on each isozyme/isoform in each plant tissue.</text>
</comment>
<evidence type="ECO:0000256" key="11">
    <source>
        <dbReference type="PIRSR" id="PIRSR600823-3"/>
    </source>
</evidence>
<feature type="binding site" evidence="11">
    <location>
        <position position="72"/>
    </location>
    <ligand>
        <name>Ca(2+)</name>
        <dbReference type="ChEBI" id="CHEBI:29108"/>
        <label>2</label>
    </ligand>
</feature>
<dbReference type="GO" id="GO:0046872">
    <property type="term" value="F:metal ion binding"/>
    <property type="evidence" value="ECO:0007669"/>
    <property type="project" value="UniProtKB-KW"/>
</dbReference>
<feature type="domain" description="Plant heme peroxidase family profile" evidence="13">
    <location>
        <begin position="1"/>
        <end position="135"/>
    </location>
</feature>
<keyword evidence="15" id="KW-1185">Reference proteome</keyword>
<evidence type="ECO:0000256" key="12">
    <source>
        <dbReference type="PIRSR" id="PIRSR600823-5"/>
    </source>
</evidence>
<dbReference type="PANTHER" id="PTHR31388">
    <property type="entry name" value="PEROXIDASE 72-RELATED"/>
    <property type="match status" value="1"/>
</dbReference>
<dbReference type="AlphaFoldDB" id="A0A6A3CHY8"/>
<protein>
    <recommendedName>
        <fullName evidence="4">peroxidase</fullName>
        <ecNumber evidence="4">1.11.1.7</ecNumber>
    </recommendedName>
</protein>
<dbReference type="EC" id="1.11.1.7" evidence="4"/>
<evidence type="ECO:0000256" key="10">
    <source>
        <dbReference type="ARBA" id="ARBA00023157"/>
    </source>
</evidence>
<evidence type="ECO:0000256" key="3">
    <source>
        <dbReference type="ARBA" id="ARBA00006873"/>
    </source>
</evidence>
<feature type="binding site" description="axial binding residue" evidence="11">
    <location>
        <position position="27"/>
    </location>
    <ligand>
        <name>heme b</name>
        <dbReference type="ChEBI" id="CHEBI:60344"/>
    </ligand>
    <ligandPart>
        <name>Fe</name>
        <dbReference type="ChEBI" id="CHEBI:18248"/>
    </ligandPart>
</feature>
<keyword evidence="11" id="KW-0106">Calcium</keyword>
<dbReference type="InterPro" id="IPR010255">
    <property type="entry name" value="Haem_peroxidase_sf"/>
</dbReference>
<keyword evidence="10 12" id="KW-1015">Disulfide bond</keyword>
<evidence type="ECO:0000256" key="9">
    <source>
        <dbReference type="ARBA" id="ARBA00023004"/>
    </source>
</evidence>
<dbReference type="PROSITE" id="PS50873">
    <property type="entry name" value="PEROXIDASE_4"/>
    <property type="match status" value="1"/>
</dbReference>
<dbReference type="GO" id="GO:0140825">
    <property type="term" value="F:lactoperoxidase activity"/>
    <property type="evidence" value="ECO:0007669"/>
    <property type="project" value="UniProtKB-EC"/>
</dbReference>
<comment type="cofactor">
    <cofactor evidence="11">
        <name>heme b</name>
        <dbReference type="ChEBI" id="CHEBI:60344"/>
    </cofactor>
    <text evidence="11">Binds 1 heme b (iron(II)-protoporphyrin IX) group per subunit.</text>
</comment>
<evidence type="ECO:0000313" key="14">
    <source>
        <dbReference type="EMBL" id="KAE8728114.1"/>
    </source>
</evidence>
<dbReference type="SUPFAM" id="SSF48113">
    <property type="entry name" value="Heme-dependent peroxidases"/>
    <property type="match status" value="1"/>
</dbReference>
<feature type="binding site" evidence="11">
    <location>
        <position position="74"/>
    </location>
    <ligand>
        <name>Ca(2+)</name>
        <dbReference type="ChEBI" id="CHEBI:29108"/>
        <label>2</label>
    </ligand>
</feature>
<dbReference type="PANTHER" id="PTHR31388:SF225">
    <property type="entry name" value="PEROXIDASE"/>
    <property type="match status" value="1"/>
</dbReference>
<feature type="binding site" evidence="11">
    <location>
        <position position="79"/>
    </location>
    <ligand>
        <name>Ca(2+)</name>
        <dbReference type="ChEBI" id="CHEBI:29108"/>
        <label>2</label>
    </ligand>
</feature>
<sequence>MDLPDLINNFKKQGLNKRDLVALSGGHTIGFSQCFIFRNKIYNATNIDPAFAKDRRATCPRTGGNTNQAPFDSTPAHFDTTYFKNLVKLRGLLTSDQALFNGGSTDKLVKSYSLNPNAFWVNFGKSLIRMGNIKP</sequence>
<dbReference type="GO" id="GO:0020037">
    <property type="term" value="F:heme binding"/>
    <property type="evidence" value="ECO:0007669"/>
    <property type="project" value="InterPro"/>
</dbReference>
<reference evidence="14" key="1">
    <citation type="submission" date="2019-09" db="EMBL/GenBank/DDBJ databases">
        <title>Draft genome information of white flower Hibiscus syriacus.</title>
        <authorList>
            <person name="Kim Y.-M."/>
        </authorList>
    </citation>
    <scope>NUCLEOTIDE SEQUENCE [LARGE SCALE GENOMIC DNA]</scope>
    <source>
        <strain evidence="14">YM2019G1</strain>
    </source>
</reference>
<name>A0A6A3CHY8_HIBSY</name>
<dbReference type="Gene3D" id="1.10.420.10">
    <property type="entry name" value="Peroxidase, domain 2"/>
    <property type="match status" value="1"/>
</dbReference>
<dbReference type="EMBL" id="VEPZ02000279">
    <property type="protein sequence ID" value="KAE8728114.1"/>
    <property type="molecule type" value="Genomic_DNA"/>
</dbReference>
<accession>A0A6A3CHY8</accession>
<dbReference type="Proteomes" id="UP000436088">
    <property type="component" value="Unassembled WGS sequence"/>
</dbReference>
<evidence type="ECO:0000313" key="15">
    <source>
        <dbReference type="Proteomes" id="UP000436088"/>
    </source>
</evidence>
<organism evidence="14 15">
    <name type="scientific">Hibiscus syriacus</name>
    <name type="common">Rose of Sharon</name>
    <dbReference type="NCBI Taxonomy" id="106335"/>
    <lineage>
        <taxon>Eukaryota</taxon>
        <taxon>Viridiplantae</taxon>
        <taxon>Streptophyta</taxon>
        <taxon>Embryophyta</taxon>
        <taxon>Tracheophyta</taxon>
        <taxon>Spermatophyta</taxon>
        <taxon>Magnoliopsida</taxon>
        <taxon>eudicotyledons</taxon>
        <taxon>Gunneridae</taxon>
        <taxon>Pentapetalae</taxon>
        <taxon>rosids</taxon>
        <taxon>malvids</taxon>
        <taxon>Malvales</taxon>
        <taxon>Malvaceae</taxon>
        <taxon>Malvoideae</taxon>
        <taxon>Hibiscus</taxon>
    </lineage>
</organism>
<evidence type="ECO:0000256" key="6">
    <source>
        <dbReference type="ARBA" id="ARBA00022617"/>
    </source>
</evidence>
<evidence type="ECO:0000256" key="2">
    <source>
        <dbReference type="ARBA" id="ARBA00002322"/>
    </source>
</evidence>
<dbReference type="FunFam" id="1.10.420.10:FF:000001">
    <property type="entry name" value="Peroxidase"/>
    <property type="match status" value="1"/>
</dbReference>
<evidence type="ECO:0000259" key="13">
    <source>
        <dbReference type="PROSITE" id="PS50873"/>
    </source>
</evidence>
<feature type="binding site" evidence="11">
    <location>
        <position position="28"/>
    </location>
    <ligand>
        <name>Ca(2+)</name>
        <dbReference type="ChEBI" id="CHEBI:29108"/>
        <label>2</label>
    </ligand>
</feature>
<dbReference type="GO" id="GO:0006979">
    <property type="term" value="P:response to oxidative stress"/>
    <property type="evidence" value="ECO:0007669"/>
    <property type="project" value="InterPro"/>
</dbReference>
<keyword evidence="9 11" id="KW-0408">Iron</keyword>
<evidence type="ECO:0000256" key="7">
    <source>
        <dbReference type="ARBA" id="ARBA00022723"/>
    </source>
</evidence>
<feature type="disulfide bond" evidence="12">
    <location>
        <begin position="34"/>
        <end position="59"/>
    </location>
</feature>
<gene>
    <name evidence="14" type="ORF">F3Y22_tig00004779pilonHSYRG00121</name>
</gene>
<comment type="similarity">
    <text evidence="3">Belongs to the peroxidase family. Ascorbate peroxidase subfamily.</text>
</comment>
<evidence type="ECO:0000256" key="5">
    <source>
        <dbReference type="ARBA" id="ARBA00022559"/>
    </source>
</evidence>
<dbReference type="InterPro" id="IPR000823">
    <property type="entry name" value="Peroxidase_pln"/>
</dbReference>
<dbReference type="Pfam" id="PF00141">
    <property type="entry name" value="peroxidase"/>
    <property type="match status" value="1"/>
</dbReference>
<dbReference type="InterPro" id="IPR019793">
    <property type="entry name" value="Peroxidases_heam-ligand_BS"/>
</dbReference>
<comment type="cofactor">
    <cofactor evidence="11">
        <name>Ca(2+)</name>
        <dbReference type="ChEBI" id="CHEBI:29108"/>
    </cofactor>
    <text evidence="11">Binds 2 calcium ions per subunit.</text>
</comment>
<keyword evidence="8" id="KW-0560">Oxidoreductase</keyword>
<dbReference type="InterPro" id="IPR002016">
    <property type="entry name" value="Haem_peroxidase"/>
</dbReference>
<dbReference type="PROSITE" id="PS00435">
    <property type="entry name" value="PEROXIDASE_1"/>
    <property type="match status" value="1"/>
</dbReference>
<keyword evidence="7 11" id="KW-0479">Metal-binding</keyword>
<evidence type="ECO:0000256" key="8">
    <source>
        <dbReference type="ARBA" id="ARBA00023002"/>
    </source>
</evidence>
<keyword evidence="5 14" id="KW-0575">Peroxidase</keyword>
<comment type="catalytic activity">
    <reaction evidence="1">
        <text>2 a phenolic donor + H2O2 = 2 a phenolic radical donor + 2 H2O</text>
        <dbReference type="Rhea" id="RHEA:56136"/>
        <dbReference type="ChEBI" id="CHEBI:15377"/>
        <dbReference type="ChEBI" id="CHEBI:16240"/>
        <dbReference type="ChEBI" id="CHEBI:139520"/>
        <dbReference type="ChEBI" id="CHEBI:139521"/>
        <dbReference type="EC" id="1.11.1.7"/>
    </reaction>
</comment>
<evidence type="ECO:0000256" key="1">
    <source>
        <dbReference type="ARBA" id="ARBA00000189"/>
    </source>
</evidence>
<dbReference type="PRINTS" id="PR00461">
    <property type="entry name" value="PLPEROXIDASE"/>
</dbReference>
<proteinExistence type="inferred from homology"/>
<keyword evidence="6" id="KW-0349">Heme</keyword>